<dbReference type="EMBL" id="GG666507">
    <property type="protein sequence ID" value="EEN61175.1"/>
    <property type="molecule type" value="Genomic_DNA"/>
</dbReference>
<keyword evidence="2" id="KW-0862">Zinc</keyword>
<dbReference type="AlphaFoldDB" id="C3YET1"/>
<dbReference type="InterPro" id="IPR002219">
    <property type="entry name" value="PKC_DAG/PE"/>
</dbReference>
<dbReference type="eggNOG" id="ENOG502RTBT">
    <property type="taxonomic scope" value="Eukaryota"/>
</dbReference>
<feature type="domain" description="Phorbol-ester/DAG-type" evidence="3">
    <location>
        <begin position="191"/>
        <end position="246"/>
    </location>
</feature>
<dbReference type="STRING" id="7739.C3YET1"/>
<proteinExistence type="predicted"/>
<dbReference type="InParanoid" id="C3YET1"/>
<gene>
    <name evidence="4" type="ORF">BRAFLDRAFT_80898</name>
</gene>
<dbReference type="Gene3D" id="3.30.60.20">
    <property type="match status" value="1"/>
</dbReference>
<evidence type="ECO:0000259" key="3">
    <source>
        <dbReference type="PROSITE" id="PS50081"/>
    </source>
</evidence>
<evidence type="ECO:0000256" key="1">
    <source>
        <dbReference type="ARBA" id="ARBA00022723"/>
    </source>
</evidence>
<dbReference type="PROSITE" id="PS50081">
    <property type="entry name" value="ZF_DAG_PE_2"/>
    <property type="match status" value="1"/>
</dbReference>
<keyword evidence="1" id="KW-0479">Metal-binding</keyword>
<organism>
    <name type="scientific">Branchiostoma floridae</name>
    <name type="common">Florida lancelet</name>
    <name type="synonym">Amphioxus</name>
    <dbReference type="NCBI Taxonomy" id="7739"/>
    <lineage>
        <taxon>Eukaryota</taxon>
        <taxon>Metazoa</taxon>
        <taxon>Chordata</taxon>
        <taxon>Cephalochordata</taxon>
        <taxon>Leptocardii</taxon>
        <taxon>Amphioxiformes</taxon>
        <taxon>Branchiostomatidae</taxon>
        <taxon>Branchiostoma</taxon>
    </lineage>
</organism>
<reference evidence="4" key="1">
    <citation type="journal article" date="2008" name="Nature">
        <title>The amphioxus genome and the evolution of the chordate karyotype.</title>
        <authorList>
            <consortium name="US DOE Joint Genome Institute (JGI-PGF)"/>
            <person name="Putnam N.H."/>
            <person name="Butts T."/>
            <person name="Ferrier D.E.K."/>
            <person name="Furlong R.F."/>
            <person name="Hellsten U."/>
            <person name="Kawashima T."/>
            <person name="Robinson-Rechavi M."/>
            <person name="Shoguchi E."/>
            <person name="Terry A."/>
            <person name="Yu J.-K."/>
            <person name="Benito-Gutierrez E.L."/>
            <person name="Dubchak I."/>
            <person name="Garcia-Fernandez J."/>
            <person name="Gibson-Brown J.J."/>
            <person name="Grigoriev I.V."/>
            <person name="Horton A.C."/>
            <person name="de Jong P.J."/>
            <person name="Jurka J."/>
            <person name="Kapitonov V.V."/>
            <person name="Kohara Y."/>
            <person name="Kuroki Y."/>
            <person name="Lindquist E."/>
            <person name="Lucas S."/>
            <person name="Osoegawa K."/>
            <person name="Pennacchio L.A."/>
            <person name="Salamov A.A."/>
            <person name="Satou Y."/>
            <person name="Sauka-Spengler T."/>
            <person name="Schmutz J."/>
            <person name="Shin-I T."/>
            <person name="Toyoda A."/>
            <person name="Bronner-Fraser M."/>
            <person name="Fujiyama A."/>
            <person name="Holland L.Z."/>
            <person name="Holland P.W.H."/>
            <person name="Satoh N."/>
            <person name="Rokhsar D.S."/>
        </authorList>
    </citation>
    <scope>NUCLEOTIDE SEQUENCE [LARGE SCALE GENOMIC DNA]</scope>
    <source>
        <strain evidence="4">S238N-H82</strain>
        <tissue evidence="4">Testes</tissue>
    </source>
</reference>
<dbReference type="GO" id="GO:0046872">
    <property type="term" value="F:metal ion binding"/>
    <property type="evidence" value="ECO:0007669"/>
    <property type="project" value="UniProtKB-KW"/>
</dbReference>
<dbReference type="CDD" id="cd20826">
    <property type="entry name" value="C1_TNS2-like"/>
    <property type="match status" value="1"/>
</dbReference>
<evidence type="ECO:0000313" key="4">
    <source>
        <dbReference type="EMBL" id="EEN61175.1"/>
    </source>
</evidence>
<protein>
    <recommendedName>
        <fullName evidence="3">Phorbol-ester/DAG-type domain-containing protein</fullName>
    </recommendedName>
</protein>
<dbReference type="Pfam" id="PF00130">
    <property type="entry name" value="C1_1"/>
    <property type="match status" value="1"/>
</dbReference>
<sequence>MEPRGTALLGSVCPSCMLTLPNHTQLQHHWIQFHCKLPDDDADSDEGLPTVSFCVNTIHDVMRHGSVVYGFAAALCKGFPTRSSRRVISVTLKLTLLWRINRCHGQILADSEAFNPSSFFCIEAEEDVQPNKQFAVAIQNICSVTAAQGVGPRCFVKRLSTTITVLGMLFSRHIHGCRNADVLPQDIESQSHTFKLKTFNKRPKSCSLCKQVIWNEGLSCRVCKYACHRKCEPRRCLTAVNSNSQCPAIICKAQRLQREFLMGECISIWRQEYPTL</sequence>
<accession>C3YET1</accession>
<dbReference type="SMART" id="SM00109">
    <property type="entry name" value="C1"/>
    <property type="match status" value="1"/>
</dbReference>
<name>C3YET1_BRAFL</name>
<dbReference type="InterPro" id="IPR046349">
    <property type="entry name" value="C1-like_sf"/>
</dbReference>
<dbReference type="SUPFAM" id="SSF57889">
    <property type="entry name" value="Cysteine-rich domain"/>
    <property type="match status" value="1"/>
</dbReference>
<evidence type="ECO:0000256" key="2">
    <source>
        <dbReference type="ARBA" id="ARBA00022833"/>
    </source>
</evidence>